<dbReference type="EMBL" id="JAHRIP010057106">
    <property type="protein sequence ID" value="MEQ2302887.1"/>
    <property type="molecule type" value="Genomic_DNA"/>
</dbReference>
<evidence type="ECO:0000313" key="2">
    <source>
        <dbReference type="Proteomes" id="UP001469553"/>
    </source>
</evidence>
<proteinExistence type="predicted"/>
<dbReference type="Proteomes" id="UP001469553">
    <property type="component" value="Unassembled WGS sequence"/>
</dbReference>
<reference evidence="1 2" key="1">
    <citation type="submission" date="2021-06" db="EMBL/GenBank/DDBJ databases">
        <authorList>
            <person name="Palmer J.M."/>
        </authorList>
    </citation>
    <scope>NUCLEOTIDE SEQUENCE [LARGE SCALE GENOMIC DNA]</scope>
    <source>
        <strain evidence="1 2">AS_MEX2019</strain>
        <tissue evidence="1">Muscle</tissue>
    </source>
</reference>
<name>A0ABV0ZAH2_9TELE</name>
<keyword evidence="2" id="KW-1185">Reference proteome</keyword>
<evidence type="ECO:0000313" key="1">
    <source>
        <dbReference type="EMBL" id="MEQ2302887.1"/>
    </source>
</evidence>
<sequence length="83" mass="9189">MGSSQVLEDSSLTGTHLFQTGLGKKVPPFVKLQKFKKPIPWHRYGAEKNWAQLQEAAAGREPVDSSWGGYGCLIGMQEQTQLL</sequence>
<comment type="caution">
    <text evidence="1">The sequence shown here is derived from an EMBL/GenBank/DDBJ whole genome shotgun (WGS) entry which is preliminary data.</text>
</comment>
<accession>A0ABV0ZAH2</accession>
<protein>
    <submittedName>
        <fullName evidence="1">Uncharacterized protein</fullName>
    </submittedName>
</protein>
<gene>
    <name evidence="1" type="ORF">AMECASPLE_011293</name>
</gene>
<organism evidence="1 2">
    <name type="scientific">Ameca splendens</name>
    <dbReference type="NCBI Taxonomy" id="208324"/>
    <lineage>
        <taxon>Eukaryota</taxon>
        <taxon>Metazoa</taxon>
        <taxon>Chordata</taxon>
        <taxon>Craniata</taxon>
        <taxon>Vertebrata</taxon>
        <taxon>Euteleostomi</taxon>
        <taxon>Actinopterygii</taxon>
        <taxon>Neopterygii</taxon>
        <taxon>Teleostei</taxon>
        <taxon>Neoteleostei</taxon>
        <taxon>Acanthomorphata</taxon>
        <taxon>Ovalentaria</taxon>
        <taxon>Atherinomorphae</taxon>
        <taxon>Cyprinodontiformes</taxon>
        <taxon>Goodeidae</taxon>
        <taxon>Ameca</taxon>
    </lineage>
</organism>